<reference evidence="4" key="1">
    <citation type="submission" date="2025-08" db="UniProtKB">
        <authorList>
            <consortium name="Ensembl"/>
        </authorList>
    </citation>
    <scope>IDENTIFICATION</scope>
</reference>
<feature type="domain" description="CCDC81 HU" evidence="2">
    <location>
        <begin position="39"/>
        <end position="103"/>
    </location>
</feature>
<evidence type="ECO:0000259" key="2">
    <source>
        <dbReference type="Pfam" id="PF14908"/>
    </source>
</evidence>
<name>A0A8C3GME9_CAIMO</name>
<proteinExistence type="predicted"/>
<dbReference type="PANTHER" id="PTHR14362">
    <property type="entry name" value="COILED-COIL DOMAIN-CONTAINING PROTEIN 81"/>
    <property type="match status" value="1"/>
</dbReference>
<dbReference type="PANTHER" id="PTHR14362:SF2">
    <property type="entry name" value="COILED-COIL DOMAIN-CONTAINING PROTEIN 81"/>
    <property type="match status" value="1"/>
</dbReference>
<evidence type="ECO:0000259" key="3">
    <source>
        <dbReference type="Pfam" id="PF18289"/>
    </source>
</evidence>
<dbReference type="Pfam" id="PF14908">
    <property type="entry name" value="HU-CCDC81_euk_1"/>
    <property type="match status" value="1"/>
</dbReference>
<evidence type="ECO:0008006" key="6">
    <source>
        <dbReference type="Google" id="ProtNLM"/>
    </source>
</evidence>
<organism evidence="4 5">
    <name type="scientific">Cairina moschata</name>
    <name type="common">Muscovy duck</name>
    <dbReference type="NCBI Taxonomy" id="8855"/>
    <lineage>
        <taxon>Eukaryota</taxon>
        <taxon>Metazoa</taxon>
        <taxon>Chordata</taxon>
        <taxon>Craniata</taxon>
        <taxon>Vertebrata</taxon>
        <taxon>Euteleostomi</taxon>
        <taxon>Archelosauria</taxon>
        <taxon>Archosauria</taxon>
        <taxon>Dinosauria</taxon>
        <taxon>Saurischia</taxon>
        <taxon>Theropoda</taxon>
        <taxon>Coelurosauria</taxon>
        <taxon>Aves</taxon>
        <taxon>Neognathae</taxon>
        <taxon>Galloanserae</taxon>
        <taxon>Anseriformes</taxon>
        <taxon>Anatidae</taxon>
        <taxon>Anatinae</taxon>
        <taxon>Cairina</taxon>
    </lineage>
</organism>
<dbReference type="InterPro" id="IPR026295">
    <property type="entry name" value="CCD81"/>
</dbReference>
<dbReference type="InterPro" id="IPR028034">
    <property type="entry name" value="HU-CCDC81"/>
</dbReference>
<feature type="compositionally biased region" description="Polar residues" evidence="1">
    <location>
        <begin position="426"/>
        <end position="439"/>
    </location>
</feature>
<reference evidence="4" key="2">
    <citation type="submission" date="2025-09" db="UniProtKB">
        <authorList>
            <consortium name="Ensembl"/>
        </authorList>
    </citation>
    <scope>IDENTIFICATION</scope>
</reference>
<dbReference type="Ensembl" id="ENSCMMT00000022180.1">
    <property type="protein sequence ID" value="ENSCMMP00000020210.1"/>
    <property type="gene ID" value="ENSCMMG00000012730.1"/>
</dbReference>
<evidence type="ECO:0000256" key="1">
    <source>
        <dbReference type="SAM" id="MobiDB-lite"/>
    </source>
</evidence>
<keyword evidence="5" id="KW-1185">Reference proteome</keyword>
<dbReference type="AlphaFoldDB" id="A0A8C3GME9"/>
<feature type="compositionally biased region" description="Polar residues" evidence="1">
    <location>
        <begin position="329"/>
        <end position="339"/>
    </location>
</feature>
<protein>
    <recommendedName>
        <fullName evidence="6">CCDC81 HU domain-containing protein</fullName>
    </recommendedName>
</protein>
<feature type="region of interest" description="Disordered" evidence="1">
    <location>
        <begin position="421"/>
        <end position="468"/>
    </location>
</feature>
<evidence type="ECO:0000313" key="5">
    <source>
        <dbReference type="Proteomes" id="UP000694556"/>
    </source>
</evidence>
<dbReference type="Pfam" id="PF18289">
    <property type="entry name" value="HU-CCDC81_euk_2"/>
    <property type="match status" value="1"/>
</dbReference>
<feature type="domain" description="CCDC81 HU" evidence="3">
    <location>
        <begin position="116"/>
        <end position="188"/>
    </location>
</feature>
<accession>A0A8C3GME9</accession>
<dbReference type="Proteomes" id="UP000694556">
    <property type="component" value="Unassembled WGS sequence"/>
</dbReference>
<feature type="compositionally biased region" description="Basic and acidic residues" evidence="1">
    <location>
        <begin position="292"/>
        <end position="304"/>
    </location>
</feature>
<feature type="region of interest" description="Disordered" evidence="1">
    <location>
        <begin position="233"/>
        <end position="368"/>
    </location>
</feature>
<sequence length="468" mass="51907">MMRKHVTFADEVLASVSRTPVRFWDGMKVSYVALNITFKERRSVWDAVSAYIHEHLQLHQGVRIPALGSFDVVPRLVKDGNRTMIFHMPTFHLARNLVVSHNLTDDKEYLPGHKELEPLRLAEVAANAYMSSQRVDSCIQSTMSLMSRCLGKGENVALILKDIGVLLIEGTRVQMKFYYEFVEKLSGKENLQKALFKIPQLMNMVVSRVTPLVSLTSSKHVIVFPEFEMETMPKRTPQDRAKDKKKEEAFPVLGQDGRRKAAAGSSRKEREPTPGKGLGLPSLAPMGPTERAALKRDMQKEGKAPLRLPAIPGTPSRKDGKSAPKGKTGQAQTAGASRQRQGRGVGMFPPCEGENLTTKKIPRPPGTTELSFPVISVLSPASSEASVPEEPTYNVYRLQPPGDEAAKRLKNRPETFWTMLKEPQKNMLSTNGTKSTQPVSPMPRRTMSAQPKPPKTGSGLSVLWPQPP</sequence>
<evidence type="ECO:0000313" key="4">
    <source>
        <dbReference type="Ensembl" id="ENSCMMP00000020210.1"/>
    </source>
</evidence>
<feature type="compositionally biased region" description="Basic and acidic residues" evidence="1">
    <location>
        <begin position="233"/>
        <end position="249"/>
    </location>
</feature>
<dbReference type="GO" id="GO:0005815">
    <property type="term" value="C:microtubule organizing center"/>
    <property type="evidence" value="ECO:0007669"/>
    <property type="project" value="TreeGrafter"/>
</dbReference>
<dbReference type="InterPro" id="IPR040673">
    <property type="entry name" value="CCDC81_HU_dom_2"/>
</dbReference>